<gene>
    <name evidence="2" type="ORF">HMPREF9141_1282</name>
</gene>
<dbReference type="HOGENOM" id="CLU_3255853_0_0_10"/>
<evidence type="ECO:0000313" key="3">
    <source>
        <dbReference type="Proteomes" id="UP000005697"/>
    </source>
</evidence>
<dbReference type="Proteomes" id="UP000005697">
    <property type="component" value="Unassembled WGS sequence"/>
</dbReference>
<reference evidence="2 3" key="1">
    <citation type="submission" date="2011-01" db="EMBL/GenBank/DDBJ databases">
        <authorList>
            <person name="Muzny D."/>
            <person name="Qin X."/>
            <person name="Deng J."/>
            <person name="Jiang H."/>
            <person name="Liu Y."/>
            <person name="Qu J."/>
            <person name="Song X.-Z."/>
            <person name="Zhang L."/>
            <person name="Thornton R."/>
            <person name="Coyle M."/>
            <person name="Francisco L."/>
            <person name="Jackson L."/>
            <person name="Javaid M."/>
            <person name="Korchina V."/>
            <person name="Kovar C."/>
            <person name="Mata R."/>
            <person name="Mathew T."/>
            <person name="Ngo R."/>
            <person name="Nguyen L."/>
            <person name="Nguyen N."/>
            <person name="Okwuonu G."/>
            <person name="Ongeri F."/>
            <person name="Pham C."/>
            <person name="Simmons D."/>
            <person name="Wilczek-Boney K."/>
            <person name="Hale W."/>
            <person name="Jakkamsetti A."/>
            <person name="Pham P."/>
            <person name="Ruth R."/>
            <person name="San Lucas F."/>
            <person name="Warren J."/>
            <person name="Zhang J."/>
            <person name="Zhao Z."/>
            <person name="Zhou C."/>
            <person name="Zhu D."/>
            <person name="Lee S."/>
            <person name="Bess C."/>
            <person name="Blankenburg K."/>
            <person name="Forbes L."/>
            <person name="Fu Q."/>
            <person name="Gubbala S."/>
            <person name="Hirani K."/>
            <person name="Jayaseelan J.C."/>
            <person name="Lara F."/>
            <person name="Munidasa M."/>
            <person name="Palculict T."/>
            <person name="Patil S."/>
            <person name="Pu L.-L."/>
            <person name="Saada N."/>
            <person name="Tang L."/>
            <person name="Weissenberger G."/>
            <person name="Zhu Y."/>
            <person name="Hemphill L."/>
            <person name="Shang Y."/>
            <person name="Youmans B."/>
            <person name="Ayvaz T."/>
            <person name="Ross M."/>
            <person name="Santibanez J."/>
            <person name="Aqrawi P."/>
            <person name="Gross S."/>
            <person name="Joshi V."/>
            <person name="Fowler G."/>
            <person name="Nazareth L."/>
            <person name="Reid J."/>
            <person name="Worley K."/>
            <person name="Petrosino J."/>
            <person name="Highlander S."/>
            <person name="Gibbs R."/>
        </authorList>
    </citation>
    <scope>NUCLEOTIDE SEQUENCE [LARGE SCALE GENOMIC DNA]</scope>
    <source>
        <strain evidence="2 3">DSM 16608</strain>
    </source>
</reference>
<comment type="caution">
    <text evidence="2">The sequence shown here is derived from an EMBL/GenBank/DDBJ whole genome shotgun (WGS) entry which is preliminary data.</text>
</comment>
<feature type="region of interest" description="Disordered" evidence="1">
    <location>
        <begin position="19"/>
        <end position="42"/>
    </location>
</feature>
<name>F0F6R0_9BACT</name>
<accession>F0F6R0</accession>
<evidence type="ECO:0000256" key="1">
    <source>
        <dbReference type="SAM" id="MobiDB-lite"/>
    </source>
</evidence>
<protein>
    <submittedName>
        <fullName evidence="2">Uncharacterized protein</fullName>
    </submittedName>
</protein>
<keyword evidence="3" id="KW-1185">Reference proteome</keyword>
<sequence length="42" mass="4579">MILVTKVRNFSEPCKNEVRKEVAAVPRPDGSPDRGNGGDNQP</sequence>
<proteinExistence type="predicted"/>
<dbReference type="EMBL" id="AEWX01000017">
    <property type="protein sequence ID" value="EGC20342.1"/>
    <property type="molecule type" value="Genomic_DNA"/>
</dbReference>
<organism evidence="2 3">
    <name type="scientific">Prevotella multiformis DSM 16608</name>
    <dbReference type="NCBI Taxonomy" id="888743"/>
    <lineage>
        <taxon>Bacteria</taxon>
        <taxon>Pseudomonadati</taxon>
        <taxon>Bacteroidota</taxon>
        <taxon>Bacteroidia</taxon>
        <taxon>Bacteroidales</taxon>
        <taxon>Prevotellaceae</taxon>
        <taxon>Prevotella</taxon>
    </lineage>
</organism>
<evidence type="ECO:0000313" key="2">
    <source>
        <dbReference type="EMBL" id="EGC20342.1"/>
    </source>
</evidence>
<dbReference type="AlphaFoldDB" id="F0F6R0"/>
<dbReference type="RefSeq" id="WP_007368809.1">
    <property type="nucleotide sequence ID" value="NZ_GL872283.1"/>
</dbReference>